<comment type="caution">
    <text evidence="1">The sequence shown here is derived from an EMBL/GenBank/DDBJ whole genome shotgun (WGS) entry which is preliminary data.</text>
</comment>
<dbReference type="GO" id="GO:0006260">
    <property type="term" value="P:DNA replication"/>
    <property type="evidence" value="ECO:0007669"/>
    <property type="project" value="InterPro"/>
</dbReference>
<keyword evidence="2" id="KW-1185">Reference proteome</keyword>
<dbReference type="PANTHER" id="PTHR38767">
    <property type="entry name" value="DNA POLYMERASE III SUBUNIT CHI"/>
    <property type="match status" value="1"/>
</dbReference>
<gene>
    <name evidence="1" type="ORF">DAMNIGENAA_13070</name>
</gene>
<evidence type="ECO:0000313" key="1">
    <source>
        <dbReference type="EMBL" id="GLI33874.1"/>
    </source>
</evidence>
<dbReference type="GO" id="GO:0032298">
    <property type="term" value="P:positive regulation of DNA-templated DNA replication initiation"/>
    <property type="evidence" value="ECO:0007669"/>
    <property type="project" value="TreeGrafter"/>
</dbReference>
<evidence type="ECO:0008006" key="3">
    <source>
        <dbReference type="Google" id="ProtNLM"/>
    </source>
</evidence>
<reference evidence="1" key="1">
    <citation type="submission" date="2022-12" db="EMBL/GenBank/DDBJ databases">
        <title>Reference genome sequencing for broad-spectrum identification of bacterial and archaeal isolates by mass spectrometry.</title>
        <authorList>
            <person name="Sekiguchi Y."/>
            <person name="Tourlousse D.M."/>
        </authorList>
    </citation>
    <scope>NUCLEOTIDE SEQUENCE</scope>
    <source>
        <strain evidence="1">ASRB1</strain>
    </source>
</reference>
<name>A0A9W6FSC1_9BACT</name>
<dbReference type="Proteomes" id="UP001144372">
    <property type="component" value="Unassembled WGS sequence"/>
</dbReference>
<dbReference type="EMBL" id="BSDR01000001">
    <property type="protein sequence ID" value="GLI33874.1"/>
    <property type="molecule type" value="Genomic_DNA"/>
</dbReference>
<evidence type="ECO:0000313" key="2">
    <source>
        <dbReference type="Proteomes" id="UP001144372"/>
    </source>
</evidence>
<dbReference type="PANTHER" id="PTHR38767:SF1">
    <property type="entry name" value="DNA POLYMERASE III SUBUNIT CHI"/>
    <property type="match status" value="1"/>
</dbReference>
<dbReference type="InterPro" id="IPR007459">
    <property type="entry name" value="DNA_pol3_chi"/>
</dbReference>
<dbReference type="AlphaFoldDB" id="A0A9W6FSC1"/>
<accession>A0A9W6FSC1</accession>
<sequence>MPDQLRIYAELYWEKMPPSQIYFVETPSEGQRRLLCQWVERFYEEGKRVQVVVDSTMAAQHLDQMLWTFSQESFVPHSIFAFNKSSDLIEPVVITVGEVLLEGFEVLVCDAGVTLDFMRNYSEVVHFVLRDDPEKKQESRLLWQSARELGLVLRHVPYASR</sequence>
<dbReference type="GO" id="GO:0003887">
    <property type="term" value="F:DNA-directed DNA polymerase activity"/>
    <property type="evidence" value="ECO:0007669"/>
    <property type="project" value="InterPro"/>
</dbReference>
<dbReference type="SUPFAM" id="SSF102400">
    <property type="entry name" value="DNA polymerase III chi subunit"/>
    <property type="match status" value="1"/>
</dbReference>
<dbReference type="Gene3D" id="3.40.50.10110">
    <property type="entry name" value="DNA polymerase III subunit chi"/>
    <property type="match status" value="1"/>
</dbReference>
<dbReference type="RefSeq" id="WP_281793126.1">
    <property type="nucleotide sequence ID" value="NZ_BSDR01000001.1"/>
</dbReference>
<dbReference type="Pfam" id="PF04364">
    <property type="entry name" value="DNA_pol3_chi"/>
    <property type="match status" value="1"/>
</dbReference>
<dbReference type="InterPro" id="IPR036768">
    <property type="entry name" value="PolIII_chi_sf"/>
</dbReference>
<proteinExistence type="predicted"/>
<dbReference type="GO" id="GO:0003677">
    <property type="term" value="F:DNA binding"/>
    <property type="evidence" value="ECO:0007669"/>
    <property type="project" value="InterPro"/>
</dbReference>
<organism evidence="1 2">
    <name type="scientific">Desulforhabdus amnigena</name>
    <dbReference type="NCBI Taxonomy" id="40218"/>
    <lineage>
        <taxon>Bacteria</taxon>
        <taxon>Pseudomonadati</taxon>
        <taxon>Thermodesulfobacteriota</taxon>
        <taxon>Syntrophobacteria</taxon>
        <taxon>Syntrophobacterales</taxon>
        <taxon>Syntrophobacteraceae</taxon>
        <taxon>Desulforhabdus</taxon>
    </lineage>
</organism>
<protein>
    <recommendedName>
        <fullName evidence="3">DNA polymerase III subunit chi</fullName>
    </recommendedName>
</protein>